<gene>
    <name evidence="1" type="ORF">PG996_011200</name>
</gene>
<evidence type="ECO:0000313" key="2">
    <source>
        <dbReference type="Proteomes" id="UP001446871"/>
    </source>
</evidence>
<evidence type="ECO:0000313" key="1">
    <source>
        <dbReference type="EMBL" id="KAK8057263.1"/>
    </source>
</evidence>
<dbReference type="Proteomes" id="UP001446871">
    <property type="component" value="Unassembled WGS sequence"/>
</dbReference>
<name>A0ABR1UEE0_9PEZI</name>
<organism evidence="1 2">
    <name type="scientific">Apiospora saccharicola</name>
    <dbReference type="NCBI Taxonomy" id="335842"/>
    <lineage>
        <taxon>Eukaryota</taxon>
        <taxon>Fungi</taxon>
        <taxon>Dikarya</taxon>
        <taxon>Ascomycota</taxon>
        <taxon>Pezizomycotina</taxon>
        <taxon>Sordariomycetes</taxon>
        <taxon>Xylariomycetidae</taxon>
        <taxon>Amphisphaeriales</taxon>
        <taxon>Apiosporaceae</taxon>
        <taxon>Apiospora</taxon>
    </lineage>
</organism>
<comment type="caution">
    <text evidence="1">The sequence shown here is derived from an EMBL/GenBank/DDBJ whole genome shotgun (WGS) entry which is preliminary data.</text>
</comment>
<dbReference type="EMBL" id="JAQQWM010000007">
    <property type="protein sequence ID" value="KAK8057263.1"/>
    <property type="molecule type" value="Genomic_DNA"/>
</dbReference>
<keyword evidence="2" id="KW-1185">Reference proteome</keyword>
<accession>A0ABR1UEE0</accession>
<protein>
    <submittedName>
        <fullName evidence="1">Uncharacterized protein</fullName>
    </submittedName>
</protein>
<reference evidence="1 2" key="1">
    <citation type="submission" date="2023-01" db="EMBL/GenBank/DDBJ databases">
        <title>Analysis of 21 Apiospora genomes using comparative genomics revels a genus with tremendous synthesis potential of carbohydrate active enzymes and secondary metabolites.</title>
        <authorList>
            <person name="Sorensen T."/>
        </authorList>
    </citation>
    <scope>NUCLEOTIDE SEQUENCE [LARGE SCALE GENOMIC DNA]</scope>
    <source>
        <strain evidence="1 2">CBS 83171</strain>
    </source>
</reference>
<sequence length="114" mass="12653">MPLRNITSGRYGSFSEPVLSQDMTVCPGAHYELTFTVDRQQIREPVFLIVTAQGQQLLQTVVYGQGTQGYGPYPFSVPASADTFAYTTLQFRLESLGRFDGYSVAIDNVSVYQP</sequence>
<proteinExistence type="predicted"/>